<dbReference type="GO" id="GO:0004034">
    <property type="term" value="F:aldose 1-epimerase activity"/>
    <property type="evidence" value="ECO:0007669"/>
    <property type="project" value="TreeGrafter"/>
</dbReference>
<dbReference type="GO" id="GO:0006006">
    <property type="term" value="P:glucose metabolic process"/>
    <property type="evidence" value="ECO:0007669"/>
    <property type="project" value="TreeGrafter"/>
</dbReference>
<dbReference type="InterPro" id="IPR014718">
    <property type="entry name" value="GH-type_carb-bd"/>
</dbReference>
<evidence type="ECO:0000313" key="2">
    <source>
        <dbReference type="Proteomes" id="UP000335636"/>
    </source>
</evidence>
<dbReference type="PANTHER" id="PTHR10091">
    <property type="entry name" value="ALDOSE-1-EPIMERASE"/>
    <property type="match status" value="1"/>
</dbReference>
<feature type="non-terminal residue" evidence="1">
    <location>
        <position position="1"/>
    </location>
</feature>
<dbReference type="UniPathway" id="UPA00214"/>
<comment type="caution">
    <text evidence="1">The sequence shown here is derived from an EMBL/GenBank/DDBJ whole genome shotgun (WGS) entry which is preliminary data.</text>
</comment>
<dbReference type="Proteomes" id="UP000335636">
    <property type="component" value="Unassembled WGS sequence"/>
</dbReference>
<keyword evidence="2" id="KW-1185">Reference proteome</keyword>
<dbReference type="EMBL" id="CABDUW010000720">
    <property type="protein sequence ID" value="VTJ74148.1"/>
    <property type="molecule type" value="Genomic_DNA"/>
</dbReference>
<dbReference type="SUPFAM" id="SSF74650">
    <property type="entry name" value="Galactose mutarotase-like"/>
    <property type="match status" value="1"/>
</dbReference>
<dbReference type="GO" id="GO:0030246">
    <property type="term" value="F:carbohydrate binding"/>
    <property type="evidence" value="ECO:0007669"/>
    <property type="project" value="InterPro"/>
</dbReference>
<gene>
    <name evidence="1" type="ORF">MONAX_5E031616</name>
</gene>
<dbReference type="GO" id="GO:0033499">
    <property type="term" value="P:galactose catabolic process via UDP-galactose, Leloir pathway"/>
    <property type="evidence" value="ECO:0007669"/>
    <property type="project" value="TreeGrafter"/>
</dbReference>
<accession>A0A5E4BWY3</accession>
<organism evidence="1 2">
    <name type="scientific">Marmota monax</name>
    <name type="common">Woodchuck</name>
    <dbReference type="NCBI Taxonomy" id="9995"/>
    <lineage>
        <taxon>Eukaryota</taxon>
        <taxon>Metazoa</taxon>
        <taxon>Chordata</taxon>
        <taxon>Craniata</taxon>
        <taxon>Vertebrata</taxon>
        <taxon>Euteleostomi</taxon>
        <taxon>Mammalia</taxon>
        <taxon>Eutheria</taxon>
        <taxon>Euarchontoglires</taxon>
        <taxon>Glires</taxon>
        <taxon>Rodentia</taxon>
        <taxon>Sciuromorpha</taxon>
        <taxon>Sciuridae</taxon>
        <taxon>Xerinae</taxon>
        <taxon>Marmotini</taxon>
        <taxon>Marmota</taxon>
    </lineage>
</organism>
<proteinExistence type="predicted"/>
<reference evidence="1" key="1">
    <citation type="submission" date="2019-04" db="EMBL/GenBank/DDBJ databases">
        <authorList>
            <person name="Alioto T."/>
            <person name="Alioto T."/>
        </authorList>
    </citation>
    <scope>NUCLEOTIDE SEQUENCE [LARGE SCALE GENOMIC DNA]</scope>
</reference>
<evidence type="ECO:0000313" key="1">
    <source>
        <dbReference type="EMBL" id="VTJ74148.1"/>
    </source>
</evidence>
<name>A0A5E4BWY3_MARMO</name>
<dbReference type="Gene3D" id="2.70.98.10">
    <property type="match status" value="1"/>
</dbReference>
<dbReference type="InterPro" id="IPR011013">
    <property type="entry name" value="Gal_mutarotase_sf_dom"/>
</dbReference>
<protein>
    <submittedName>
        <fullName evidence="1">Uncharacterized protein</fullName>
    </submittedName>
</protein>
<sequence>DVAPVQGTAFDLRKPVEFGKHLQKFRIDGFDHNFCLNGSKEKYFCARVYHAGSWRVLEVYIGVLVSSFTRATS</sequence>
<dbReference type="AlphaFoldDB" id="A0A5E4BWY3"/>
<dbReference type="PANTHER" id="PTHR10091:SF0">
    <property type="entry name" value="GALACTOSE MUTAROTASE"/>
    <property type="match status" value="1"/>
</dbReference>